<dbReference type="EMBL" id="CAJPWZ010001492">
    <property type="protein sequence ID" value="CAG2216825.1"/>
    <property type="molecule type" value="Genomic_DNA"/>
</dbReference>
<feature type="compositionally biased region" description="Polar residues" evidence="1">
    <location>
        <begin position="397"/>
        <end position="406"/>
    </location>
</feature>
<dbReference type="SUPFAM" id="SSF52540">
    <property type="entry name" value="P-loop containing nucleoside triphosphate hydrolases"/>
    <property type="match status" value="1"/>
</dbReference>
<reference evidence="3" key="1">
    <citation type="submission" date="2021-03" db="EMBL/GenBank/DDBJ databases">
        <authorList>
            <person name="Bekaert M."/>
        </authorList>
    </citation>
    <scope>NUCLEOTIDE SEQUENCE</scope>
</reference>
<dbReference type="GO" id="GO:0006260">
    <property type="term" value="P:DNA replication"/>
    <property type="evidence" value="ECO:0007669"/>
    <property type="project" value="TreeGrafter"/>
</dbReference>
<name>A0A8S3SBL4_MYTED</name>
<evidence type="ECO:0000256" key="1">
    <source>
        <dbReference type="SAM" id="MobiDB-lite"/>
    </source>
</evidence>
<dbReference type="CDD" id="cd18809">
    <property type="entry name" value="SF1_C_RecD"/>
    <property type="match status" value="1"/>
</dbReference>
<evidence type="ECO:0000313" key="4">
    <source>
        <dbReference type="Proteomes" id="UP000683360"/>
    </source>
</evidence>
<sequence>MVMDMFPSTVSKTYLSADTVEDESTGYLYPTEFLNTITPSGTPPHKLTLKKHAPIMLLRNLNPAFSLRITIIPSDAGLPFNLKRRQFPIRPAFSITINKAQGQTLGQIGLDLTKPVFSHGQLYVAFSRVRDFKSISILPAADSLFDGQYYTDNIVYEGSNEVPNSYHMELEGLKRCLAYLDGNEIQVLNLITDRHPSIKKYMRLERENVHHMFDVWHVAKAENDNENETIQASKLQSLINEMIDQDTERYSKMETDHYDQLYYFIDHDIDTVSKEQKQIDRYFQDFIDDQVKKYVQDENYIKCEHCGALNDERVVLLKPQNQLQSMNDDDDEIECKGLLSRYPERPKSMENLSLAEFASSYERVASTYISRSKSLCKNTKDGYLPEKQHEEDEDISDNATSPSTSTYRERRKPKIIRTLKLGMDSYIFQPPKSGYMPLALNLWEDHFCMTELNIIMRQRENKEFAELLNRLREGNHTSNDNELLKNQYPEYQDMLNEVYWSDDEDVDAYQEMLYQIYHLDDEDLDVVLQMMMNMIEEEDDDEGFYEMFESEDERED</sequence>
<gene>
    <name evidence="3" type="ORF">MEDL_30542</name>
</gene>
<dbReference type="Pfam" id="PF21530">
    <property type="entry name" value="Pif1_2B_dom"/>
    <property type="match status" value="1"/>
</dbReference>
<feature type="compositionally biased region" description="Basic and acidic residues" evidence="1">
    <location>
        <begin position="380"/>
        <end position="390"/>
    </location>
</feature>
<accession>A0A8S3SBL4</accession>
<feature type="domain" description="DNA helicase Pif1-like 2B" evidence="2">
    <location>
        <begin position="32"/>
        <end position="64"/>
    </location>
</feature>
<proteinExistence type="predicted"/>
<dbReference type="InterPro" id="IPR049163">
    <property type="entry name" value="Pif1-like_2B_dom"/>
</dbReference>
<comment type="caution">
    <text evidence="3">The sequence shown here is derived from an EMBL/GenBank/DDBJ whole genome shotgun (WGS) entry which is preliminary data.</text>
</comment>
<dbReference type="AlphaFoldDB" id="A0A8S3SBL4"/>
<dbReference type="GO" id="GO:0005657">
    <property type="term" value="C:replication fork"/>
    <property type="evidence" value="ECO:0007669"/>
    <property type="project" value="TreeGrafter"/>
</dbReference>
<dbReference type="InterPro" id="IPR027417">
    <property type="entry name" value="P-loop_NTPase"/>
</dbReference>
<dbReference type="PANTHER" id="PTHR23274:SF51">
    <property type="entry name" value="OS03G0423850 PROTEIN"/>
    <property type="match status" value="1"/>
</dbReference>
<evidence type="ECO:0000313" key="3">
    <source>
        <dbReference type="EMBL" id="CAG2216825.1"/>
    </source>
</evidence>
<dbReference type="OrthoDB" id="6265497at2759"/>
<dbReference type="PANTHER" id="PTHR23274">
    <property type="entry name" value="DNA HELICASE-RELATED"/>
    <property type="match status" value="1"/>
</dbReference>
<protein>
    <recommendedName>
        <fullName evidence="2">DNA helicase Pif1-like 2B domain-containing protein</fullName>
    </recommendedName>
</protein>
<keyword evidence="4" id="KW-1185">Reference proteome</keyword>
<feature type="region of interest" description="Disordered" evidence="1">
    <location>
        <begin position="380"/>
        <end position="410"/>
    </location>
</feature>
<organism evidence="3 4">
    <name type="scientific">Mytilus edulis</name>
    <name type="common">Blue mussel</name>
    <dbReference type="NCBI Taxonomy" id="6550"/>
    <lineage>
        <taxon>Eukaryota</taxon>
        <taxon>Metazoa</taxon>
        <taxon>Spiralia</taxon>
        <taxon>Lophotrochozoa</taxon>
        <taxon>Mollusca</taxon>
        <taxon>Bivalvia</taxon>
        <taxon>Autobranchia</taxon>
        <taxon>Pteriomorphia</taxon>
        <taxon>Mytilida</taxon>
        <taxon>Mytiloidea</taxon>
        <taxon>Mytilidae</taxon>
        <taxon>Mytilinae</taxon>
        <taxon>Mytilus</taxon>
    </lineage>
</organism>
<dbReference type="Proteomes" id="UP000683360">
    <property type="component" value="Unassembled WGS sequence"/>
</dbReference>
<evidence type="ECO:0000259" key="2">
    <source>
        <dbReference type="Pfam" id="PF21530"/>
    </source>
</evidence>